<sequence>MSRISRVRRLQSLQAASVPNLPLQQRTPFLAGRTISSTSANNNDWIRKKLWKGEAPGAADPYTQRPEEVRPALPDEFRAPTISKRAALQERTRIVLPPSRTEAPSEQEAAASLESGYVPATTAEGLEQIMPLKKWWEQEGHWGEESEFKGFANPTKTTDSAIVEVYLRRAVVEALALKQAGKLSTWVAKQWPQGDEKVLRTALRTKIQVTNGQAEPLSDPSAVVRSVIDSEAPKITPAKRVTAKQAAQMIKAWDASWQDLVLDDELKFALRKRLFQFTGNLVSDAKLGAARTVRNLLTLASTAPKPKKLVEELEQRGDLPKLANVKVHGRRVTTYDQEVAVGRWKLIEEELTKRGLPLKGTNGLPSGKEQQYLLGR</sequence>
<evidence type="ECO:0000256" key="1">
    <source>
        <dbReference type="ARBA" id="ARBA00004173"/>
    </source>
</evidence>
<dbReference type="GO" id="GO:0005739">
    <property type="term" value="C:mitochondrion"/>
    <property type="evidence" value="ECO:0007669"/>
    <property type="project" value="UniProtKB-SubCell"/>
</dbReference>
<evidence type="ECO:0000313" key="9">
    <source>
        <dbReference type="Proteomes" id="UP000813444"/>
    </source>
</evidence>
<proteinExistence type="inferred from homology"/>
<dbReference type="EMBL" id="JAGPNK010000011">
    <property type="protein sequence ID" value="KAH7311564.1"/>
    <property type="molecule type" value="Genomic_DNA"/>
</dbReference>
<dbReference type="InterPro" id="IPR018305">
    <property type="entry name" value="Ribosomal_m50"/>
</dbReference>
<gene>
    <name evidence="8" type="ORF">B0I35DRAFT_411744</name>
</gene>
<comment type="similarity">
    <text evidence="2">Belongs to the mitochondrion-specific ribosomal protein mL50 family.</text>
</comment>
<name>A0A8K0SLC1_9HYPO</name>
<evidence type="ECO:0000256" key="7">
    <source>
        <dbReference type="SAM" id="MobiDB-lite"/>
    </source>
</evidence>
<dbReference type="GO" id="GO:0005840">
    <property type="term" value="C:ribosome"/>
    <property type="evidence" value="ECO:0007669"/>
    <property type="project" value="UniProtKB-KW"/>
</dbReference>
<dbReference type="Proteomes" id="UP000813444">
    <property type="component" value="Unassembled WGS sequence"/>
</dbReference>
<keyword evidence="5" id="KW-0687">Ribonucleoprotein</keyword>
<keyword evidence="4" id="KW-0496">Mitochondrion</keyword>
<comment type="caution">
    <text evidence="8">The sequence shown here is derived from an EMBL/GenBank/DDBJ whole genome shotgun (WGS) entry which is preliminary data.</text>
</comment>
<protein>
    <recommendedName>
        <fullName evidence="6">Large ribosomal subunit protein mL50</fullName>
    </recommendedName>
</protein>
<dbReference type="AlphaFoldDB" id="A0A8K0SLC1"/>
<feature type="region of interest" description="Disordered" evidence="7">
    <location>
        <begin position="357"/>
        <end position="376"/>
    </location>
</feature>
<feature type="compositionally biased region" description="Basic and acidic residues" evidence="7">
    <location>
        <begin position="65"/>
        <end position="75"/>
    </location>
</feature>
<evidence type="ECO:0000256" key="6">
    <source>
        <dbReference type="ARBA" id="ARBA00035183"/>
    </source>
</evidence>
<accession>A0A8K0SLC1</accession>
<evidence type="ECO:0000256" key="3">
    <source>
        <dbReference type="ARBA" id="ARBA00022980"/>
    </source>
</evidence>
<reference evidence="8" key="1">
    <citation type="journal article" date="2021" name="Nat. Commun.">
        <title>Genetic determinants of endophytism in the Arabidopsis root mycobiome.</title>
        <authorList>
            <person name="Mesny F."/>
            <person name="Miyauchi S."/>
            <person name="Thiergart T."/>
            <person name="Pickel B."/>
            <person name="Atanasova L."/>
            <person name="Karlsson M."/>
            <person name="Huettel B."/>
            <person name="Barry K.W."/>
            <person name="Haridas S."/>
            <person name="Chen C."/>
            <person name="Bauer D."/>
            <person name="Andreopoulos W."/>
            <person name="Pangilinan J."/>
            <person name="LaButti K."/>
            <person name="Riley R."/>
            <person name="Lipzen A."/>
            <person name="Clum A."/>
            <person name="Drula E."/>
            <person name="Henrissat B."/>
            <person name="Kohler A."/>
            <person name="Grigoriev I.V."/>
            <person name="Martin F.M."/>
            <person name="Hacquard S."/>
        </authorList>
    </citation>
    <scope>NUCLEOTIDE SEQUENCE</scope>
    <source>
        <strain evidence="8">MPI-CAGE-CH-0235</strain>
    </source>
</reference>
<dbReference type="Pfam" id="PF10501">
    <property type="entry name" value="Ribosomal_L50"/>
    <property type="match status" value="1"/>
</dbReference>
<dbReference type="OrthoDB" id="6220758at2759"/>
<evidence type="ECO:0000256" key="2">
    <source>
        <dbReference type="ARBA" id="ARBA00008860"/>
    </source>
</evidence>
<keyword evidence="3" id="KW-0689">Ribosomal protein</keyword>
<dbReference type="GO" id="GO:1990904">
    <property type="term" value="C:ribonucleoprotein complex"/>
    <property type="evidence" value="ECO:0007669"/>
    <property type="project" value="UniProtKB-KW"/>
</dbReference>
<organism evidence="8 9">
    <name type="scientific">Stachybotrys elegans</name>
    <dbReference type="NCBI Taxonomy" id="80388"/>
    <lineage>
        <taxon>Eukaryota</taxon>
        <taxon>Fungi</taxon>
        <taxon>Dikarya</taxon>
        <taxon>Ascomycota</taxon>
        <taxon>Pezizomycotina</taxon>
        <taxon>Sordariomycetes</taxon>
        <taxon>Hypocreomycetidae</taxon>
        <taxon>Hypocreales</taxon>
        <taxon>Stachybotryaceae</taxon>
        <taxon>Stachybotrys</taxon>
    </lineage>
</organism>
<evidence type="ECO:0000256" key="5">
    <source>
        <dbReference type="ARBA" id="ARBA00023274"/>
    </source>
</evidence>
<evidence type="ECO:0000313" key="8">
    <source>
        <dbReference type="EMBL" id="KAH7311564.1"/>
    </source>
</evidence>
<feature type="region of interest" description="Disordered" evidence="7">
    <location>
        <begin position="56"/>
        <end position="75"/>
    </location>
</feature>
<comment type="subcellular location">
    <subcellularLocation>
        <location evidence="1">Mitochondrion</location>
    </subcellularLocation>
</comment>
<keyword evidence="9" id="KW-1185">Reference proteome</keyword>
<evidence type="ECO:0000256" key="4">
    <source>
        <dbReference type="ARBA" id="ARBA00023128"/>
    </source>
</evidence>